<dbReference type="NCBIfam" id="TIGR00805">
    <property type="entry name" value="oat"/>
    <property type="match status" value="1"/>
</dbReference>
<feature type="region of interest" description="Disordered" evidence="9">
    <location>
        <begin position="716"/>
        <end position="745"/>
    </location>
</feature>
<dbReference type="PANTHER" id="PTHR11388">
    <property type="entry name" value="ORGANIC ANION TRANSPORTER"/>
    <property type="match status" value="1"/>
</dbReference>
<feature type="transmembrane region" description="Helical" evidence="8">
    <location>
        <begin position="117"/>
        <end position="138"/>
    </location>
</feature>
<dbReference type="GO" id="GO:0015347">
    <property type="term" value="F:sodium-independent organic anion transmembrane transporter activity"/>
    <property type="evidence" value="ECO:0007669"/>
    <property type="project" value="Ensembl"/>
</dbReference>
<sequence length="745" mass="80746">MGPRIGPAGEGPQVPDKETKATMGTENTPGGKASPDPQDVRPSVFHNIKLFVLCHSLLQLAQLMISGYLKSSISTVEKRFGLSSQTSGLLVSFNEVGNTALIVFVSYFGSRVHRPRMIGYGAILVALAGLLMTLPHFISEPYRYDNTSPEDMPQDFKASLCLPTTSAPARTHSNGNCSSYTETRHLSVVGIMFVAQTLLGVGGVPIQPFGISYIDDFAHNSNSPLYLGILFAVTMMGPGLAFGLGSLMLRLYVDINQMPEGGISLTIKDPRWVGAWWLGFLIAAGSVALAAIPYFFFPKEMPKEKHELQFRRKVLAVTDSPARKDKDSPSKQSPGESTKKQDGLVQIAPNLTVIQFIKVFPRVLLQTLRHPIFLLVVLSQVCLSSMAAGMATFLPKFLERQFSITASYANLLIGCLSFPSVIMGIVVGGVLVKRLHLGPVGCGALCLLGMLLCLFFSLPLFFIGCPSHQIAGITHQTRDGTEAASQEPGPSSARGMACPEGSMLSIPGREEMRDAQPRPELFPSCMEVCSCPSDGFNPVCDPSTRVEYITPCHAGCSSQVVQDALDKSQVFYTNCSCVAEGNPVMAGSCDSTCSHLVVPFLLLVSLGSALACLTHTPSFMLILRGVKKEDKTLAVGIQFMFLRILAWMPSPVIHGSAIDTTCVHWALSCGRRAVCRYYNNDLLRNRFIGLQFFFKTGSVICFALVLAILRQQDKEARTKESRSSPAVAQQLLVSGPGKKPEDSRV</sequence>
<accession>F7E939</accession>
<dbReference type="Bgee" id="ENSMMUG00000009126">
    <property type="expression patterns" value="Expressed in spleen and 20 other cell types or tissues"/>
</dbReference>
<dbReference type="AlphaFoldDB" id="F7E939"/>
<organism evidence="11 12">
    <name type="scientific">Macaca mulatta</name>
    <name type="common">Rhesus macaque</name>
    <dbReference type="NCBI Taxonomy" id="9544"/>
    <lineage>
        <taxon>Eukaryota</taxon>
        <taxon>Metazoa</taxon>
        <taxon>Chordata</taxon>
        <taxon>Craniata</taxon>
        <taxon>Vertebrata</taxon>
        <taxon>Euteleostomi</taxon>
        <taxon>Mammalia</taxon>
        <taxon>Eutheria</taxon>
        <taxon>Euarchontoglires</taxon>
        <taxon>Primates</taxon>
        <taxon>Haplorrhini</taxon>
        <taxon>Catarrhini</taxon>
        <taxon>Cercopithecidae</taxon>
        <taxon>Cercopithecinae</taxon>
        <taxon>Macaca</taxon>
    </lineage>
</organism>
<dbReference type="GO" id="GO:0016324">
    <property type="term" value="C:apical plasma membrane"/>
    <property type="evidence" value="ECO:0007669"/>
    <property type="project" value="Ensembl"/>
</dbReference>
<comment type="caution">
    <text evidence="8">Lacks conserved residue(s) required for the propagation of feature annotation.</text>
</comment>
<feature type="transmembrane region" description="Helical" evidence="8">
    <location>
        <begin position="406"/>
        <end position="432"/>
    </location>
</feature>
<keyword evidence="8" id="KW-0813">Transport</keyword>
<keyword evidence="8" id="KW-0406">Ion transport</keyword>
<comment type="subcellular location">
    <subcellularLocation>
        <location evidence="1 8">Cell membrane</location>
        <topology evidence="1 8">Multi-pass membrane protein</topology>
    </subcellularLocation>
</comment>
<dbReference type="PANTHER" id="PTHR11388:SF87">
    <property type="entry name" value="SOLUTE CARRIER ORGANIC ANION TRANSPORTER FAMILY MEMBER 2B1"/>
    <property type="match status" value="1"/>
</dbReference>
<evidence type="ECO:0000313" key="11">
    <source>
        <dbReference type="Ensembl" id="ENSMMUP00000011971.4"/>
    </source>
</evidence>
<dbReference type="GeneTree" id="ENSGT01150000286901"/>
<evidence type="ECO:0000313" key="12">
    <source>
        <dbReference type="Proteomes" id="UP000006718"/>
    </source>
</evidence>
<protein>
    <recommendedName>
        <fullName evidence="8">Solute carrier organic anion transporter family member</fullName>
    </recommendedName>
</protein>
<evidence type="ECO:0000256" key="2">
    <source>
        <dbReference type="ARBA" id="ARBA00009657"/>
    </source>
</evidence>
<reference evidence="11" key="4">
    <citation type="submission" date="2025-09" db="UniProtKB">
        <authorList>
            <consortium name="Ensembl"/>
        </authorList>
    </citation>
    <scope>IDENTIFICATION</scope>
    <source>
        <strain evidence="11">17573</strain>
    </source>
</reference>
<feature type="transmembrane region" description="Helical" evidence="8">
    <location>
        <begin position="644"/>
        <end position="667"/>
    </location>
</feature>
<evidence type="ECO:0000256" key="6">
    <source>
        <dbReference type="ARBA" id="ARBA00023136"/>
    </source>
</evidence>
<feature type="transmembrane region" description="Helical" evidence="8">
    <location>
        <begin position="687"/>
        <end position="709"/>
    </location>
</feature>
<feature type="transmembrane region" description="Helical" evidence="8">
    <location>
        <begin position="444"/>
        <end position="464"/>
    </location>
</feature>
<evidence type="ECO:0000256" key="5">
    <source>
        <dbReference type="ARBA" id="ARBA00022989"/>
    </source>
</evidence>
<feature type="region of interest" description="Disordered" evidence="9">
    <location>
        <begin position="477"/>
        <end position="498"/>
    </location>
</feature>
<dbReference type="VGNC" id="VGNC:77603">
    <property type="gene designation" value="SLCO2B1"/>
</dbReference>
<dbReference type="ExpressionAtlas" id="F7E939">
    <property type="expression patterns" value="baseline"/>
</dbReference>
<evidence type="ECO:0000256" key="8">
    <source>
        <dbReference type="RuleBase" id="RU362056"/>
    </source>
</evidence>
<feature type="transmembrane region" description="Helical" evidence="8">
    <location>
        <begin position="89"/>
        <end position="110"/>
    </location>
</feature>
<feature type="transmembrane region" description="Helical" evidence="8">
    <location>
        <begin position="596"/>
        <end position="623"/>
    </location>
</feature>
<gene>
    <name evidence="11 13" type="primary">SLCO2B1</name>
</gene>
<dbReference type="STRING" id="9544.ENSMMUP00000011971"/>
<dbReference type="InterPro" id="IPR036259">
    <property type="entry name" value="MFS_trans_sf"/>
</dbReference>
<feature type="transmembrane region" description="Helical" evidence="8">
    <location>
        <begin position="273"/>
        <end position="297"/>
    </location>
</feature>
<proteinExistence type="inferred from homology"/>
<evidence type="ECO:0000256" key="9">
    <source>
        <dbReference type="SAM" id="MobiDB-lite"/>
    </source>
</evidence>
<dbReference type="GO" id="GO:0009925">
    <property type="term" value="C:basal plasma membrane"/>
    <property type="evidence" value="ECO:0007669"/>
    <property type="project" value="Ensembl"/>
</dbReference>
<dbReference type="Proteomes" id="UP000006718">
    <property type="component" value="Chromosome 14"/>
</dbReference>
<reference evidence="11" key="2">
    <citation type="submission" date="2019-01" db="EMBL/GenBank/DDBJ databases">
        <authorList>
            <person name="Graves T."/>
            <person name="Eichler E.E."/>
            <person name="Wilson R.K."/>
        </authorList>
    </citation>
    <scope>NUCLEOTIDE SEQUENCE [LARGE SCALE GENOMIC DNA]</scope>
    <source>
        <strain evidence="11">17573</strain>
    </source>
</reference>
<keyword evidence="5 8" id="KW-1133">Transmembrane helix</keyword>
<evidence type="ECO:0000259" key="10">
    <source>
        <dbReference type="PROSITE" id="PS51465"/>
    </source>
</evidence>
<feature type="transmembrane region" description="Helical" evidence="8">
    <location>
        <begin position="188"/>
        <end position="213"/>
    </location>
</feature>
<feature type="transmembrane region" description="Helical" evidence="8">
    <location>
        <begin position="372"/>
        <end position="394"/>
    </location>
</feature>
<dbReference type="FunCoup" id="F7E939">
    <property type="interactions" value="440"/>
</dbReference>
<dbReference type="InterPro" id="IPR004156">
    <property type="entry name" value="OATP"/>
</dbReference>
<dbReference type="GO" id="GO:0015132">
    <property type="term" value="F:prostaglandin transmembrane transporter activity"/>
    <property type="evidence" value="ECO:0007669"/>
    <property type="project" value="Ensembl"/>
</dbReference>
<dbReference type="Gene3D" id="1.20.1250.20">
    <property type="entry name" value="MFS general substrate transporter like domains"/>
    <property type="match status" value="1"/>
</dbReference>
<dbReference type="InParanoid" id="F7E939"/>
<dbReference type="VEuPathDB" id="HostDB:ENSMMUG00000009126"/>
<feature type="region of interest" description="Disordered" evidence="9">
    <location>
        <begin position="1"/>
        <end position="38"/>
    </location>
</feature>
<evidence type="ECO:0000256" key="1">
    <source>
        <dbReference type="ARBA" id="ARBA00004651"/>
    </source>
</evidence>
<dbReference type="PROSITE" id="PS51465">
    <property type="entry name" value="KAZAL_2"/>
    <property type="match status" value="1"/>
</dbReference>
<dbReference type="Ensembl" id="ENSMMUT00000012766.4">
    <property type="protein sequence ID" value="ENSMMUP00000011971.4"/>
    <property type="gene ID" value="ENSMMUG00000009126.4"/>
</dbReference>
<dbReference type="GO" id="GO:0006811">
    <property type="term" value="P:monoatomic ion transport"/>
    <property type="evidence" value="ECO:0007669"/>
    <property type="project" value="UniProtKB-KW"/>
</dbReference>
<dbReference type="Pfam" id="PF03137">
    <property type="entry name" value="OATP"/>
    <property type="match status" value="1"/>
</dbReference>
<feature type="transmembrane region" description="Helical" evidence="8">
    <location>
        <begin position="225"/>
        <end position="253"/>
    </location>
</feature>
<evidence type="ECO:0000256" key="4">
    <source>
        <dbReference type="ARBA" id="ARBA00022692"/>
    </source>
</evidence>
<evidence type="ECO:0000313" key="13">
    <source>
        <dbReference type="VGNC" id="VGNC:77603"/>
    </source>
</evidence>
<feature type="region of interest" description="Disordered" evidence="9">
    <location>
        <begin position="319"/>
        <end position="342"/>
    </location>
</feature>
<evidence type="ECO:0000256" key="3">
    <source>
        <dbReference type="ARBA" id="ARBA00022475"/>
    </source>
</evidence>
<keyword evidence="6 8" id="KW-0472">Membrane</keyword>
<keyword evidence="4 8" id="KW-0812">Transmembrane</keyword>
<dbReference type="OMA" id="FMLGSAM"/>
<keyword evidence="3" id="KW-1003">Cell membrane</keyword>
<keyword evidence="7" id="KW-1015">Disulfide bond</keyword>
<dbReference type="CDD" id="cd17460">
    <property type="entry name" value="MFS_SLCO2B_OATP2B"/>
    <property type="match status" value="1"/>
</dbReference>
<feature type="domain" description="Kazal-like" evidence="10">
    <location>
        <begin position="519"/>
        <end position="579"/>
    </location>
</feature>
<evidence type="ECO:0000256" key="7">
    <source>
        <dbReference type="ARBA" id="ARBA00023157"/>
    </source>
</evidence>
<reference evidence="12" key="1">
    <citation type="journal article" date="2007" name="Science">
        <title>Evolutionary and biomedical insights from the rhesus macaque genome.</title>
        <authorList>
            <person name="Gibbs R.A."/>
            <person name="Rogers J."/>
            <person name="Katze M.G."/>
            <person name="Bumgarner R."/>
            <person name="Weinstock G.M."/>
            <person name="Mardis E.R."/>
            <person name="Remington K.A."/>
            <person name="Strausberg R.L."/>
            <person name="Venter J.C."/>
            <person name="Wilson R.K."/>
            <person name="Batzer M.A."/>
            <person name="Bustamante C.D."/>
            <person name="Eichler E.E."/>
            <person name="Hahn M.W."/>
            <person name="Hardison R.C."/>
            <person name="Makova K.D."/>
            <person name="Miller W."/>
            <person name="Milosavljevic A."/>
            <person name="Palermo R.E."/>
            <person name="Siepel A."/>
            <person name="Sikela J.M."/>
            <person name="Attaway T."/>
            <person name="Bell S."/>
            <person name="Bernard K.E."/>
            <person name="Buhay C.J."/>
            <person name="Chandrabose M.N."/>
            <person name="Dao M."/>
            <person name="Davis C."/>
            <person name="Delehaunty K.D."/>
            <person name="Ding Y."/>
            <person name="Dinh H.H."/>
            <person name="Dugan-Rocha S."/>
            <person name="Fulton L.A."/>
            <person name="Gabisi R.A."/>
            <person name="Garner T.T."/>
            <person name="Godfrey J."/>
            <person name="Hawes A.C."/>
            <person name="Hernandez J."/>
            <person name="Hines S."/>
            <person name="Holder M."/>
            <person name="Hume J."/>
            <person name="Jhangiani S.N."/>
            <person name="Joshi V."/>
            <person name="Khan Z.M."/>
            <person name="Kirkness E.F."/>
            <person name="Cree A."/>
            <person name="Fowler R.G."/>
            <person name="Lee S."/>
            <person name="Lewis L.R."/>
            <person name="Li Z."/>
            <person name="Liu Y.-S."/>
            <person name="Moore S.M."/>
            <person name="Muzny D."/>
            <person name="Nazareth L.V."/>
            <person name="Ngo D.N."/>
            <person name="Okwuonu G.O."/>
            <person name="Pai G."/>
            <person name="Parker D."/>
            <person name="Paul H.A."/>
            <person name="Pfannkoch C."/>
            <person name="Pohl C.S."/>
            <person name="Rogers Y.-H.C."/>
            <person name="Ruiz S.J."/>
            <person name="Sabo A."/>
            <person name="Santibanez J."/>
            <person name="Schneider B.W."/>
            <person name="Smith S.M."/>
            <person name="Sodergren E."/>
            <person name="Svatek A.F."/>
            <person name="Utterback T.R."/>
            <person name="Vattathil S."/>
            <person name="Warren W."/>
            <person name="White C.S."/>
            <person name="Chinwalla A.T."/>
            <person name="Feng Y."/>
            <person name="Halpern A.L."/>
            <person name="Hillier L.W."/>
            <person name="Huang X."/>
            <person name="Minx P."/>
            <person name="Nelson J.O."/>
            <person name="Pepin K.H."/>
            <person name="Qin X."/>
            <person name="Sutton G.G."/>
            <person name="Venter E."/>
            <person name="Walenz B.P."/>
            <person name="Wallis J.W."/>
            <person name="Worley K.C."/>
            <person name="Yang S.-P."/>
            <person name="Jones S.M."/>
            <person name="Marra M.A."/>
            <person name="Rocchi M."/>
            <person name="Schein J.E."/>
            <person name="Baertsch R."/>
            <person name="Clarke L."/>
            <person name="Csuros M."/>
            <person name="Glasscock J."/>
            <person name="Harris R.A."/>
            <person name="Havlak P."/>
            <person name="Jackson A.R."/>
            <person name="Jiang H."/>
            <person name="Liu Y."/>
            <person name="Messina D.N."/>
            <person name="Shen Y."/>
            <person name="Song H.X.-Z."/>
            <person name="Wylie T."/>
            <person name="Zhang L."/>
            <person name="Birney E."/>
            <person name="Han K."/>
            <person name="Konkel M.K."/>
            <person name="Lee J."/>
            <person name="Smit A.F.A."/>
            <person name="Ullmer B."/>
            <person name="Wang H."/>
            <person name="Xing J."/>
            <person name="Burhans R."/>
            <person name="Cheng Z."/>
            <person name="Karro J.E."/>
            <person name="Ma J."/>
            <person name="Raney B."/>
            <person name="She X."/>
            <person name="Cox M.J."/>
            <person name="Demuth J.P."/>
            <person name="Dumas L.J."/>
            <person name="Han S.-G."/>
            <person name="Hopkins J."/>
            <person name="Karimpour-Fard A."/>
            <person name="Kim Y.H."/>
            <person name="Pollack J.R."/>
            <person name="Vinar T."/>
            <person name="Addo-Quaye C."/>
            <person name="Degenhardt J."/>
            <person name="Denby A."/>
            <person name="Hubisz M.J."/>
            <person name="Indap A."/>
            <person name="Kosiol C."/>
            <person name="Lahn B.T."/>
            <person name="Lawson H.A."/>
            <person name="Marklein A."/>
            <person name="Nielsen R."/>
            <person name="Vallender E.J."/>
            <person name="Clark A.G."/>
            <person name="Ferguson B."/>
            <person name="Hernandez R.D."/>
            <person name="Hirani K."/>
            <person name="Kehrer-Sawatzki H."/>
            <person name="Kolb J."/>
            <person name="Patil S."/>
            <person name="Pu L.-L."/>
            <person name="Ren Y."/>
            <person name="Smith D.G."/>
            <person name="Wheeler D.A."/>
            <person name="Schenck I."/>
            <person name="Ball E.V."/>
            <person name="Chen R."/>
            <person name="Cooper D.N."/>
            <person name="Giardine B."/>
            <person name="Hsu F."/>
            <person name="Kent W.J."/>
            <person name="Lesk A."/>
            <person name="Nelson D.L."/>
            <person name="O'brien W.E."/>
            <person name="Pruefer K."/>
            <person name="Stenson P.D."/>
            <person name="Wallace J.C."/>
            <person name="Ke H."/>
            <person name="Liu X.-M."/>
            <person name="Wang P."/>
            <person name="Xiang A.P."/>
            <person name="Yang F."/>
            <person name="Barber G.P."/>
            <person name="Haussler D."/>
            <person name="Karolchik D."/>
            <person name="Kern A.D."/>
            <person name="Kuhn R.M."/>
            <person name="Smith K.E."/>
            <person name="Zwieg A.S."/>
        </authorList>
    </citation>
    <scope>NUCLEOTIDE SEQUENCE [LARGE SCALE GENOMIC DNA]</scope>
    <source>
        <strain evidence="12">17573</strain>
    </source>
</reference>
<keyword evidence="12" id="KW-1185">Reference proteome</keyword>
<reference evidence="11" key="3">
    <citation type="submission" date="2025-08" db="UniProtKB">
        <authorList>
            <consortium name="Ensembl"/>
        </authorList>
    </citation>
    <scope>IDENTIFICATION</scope>
    <source>
        <strain evidence="11">17573</strain>
    </source>
</reference>
<comment type="similarity">
    <text evidence="2 8">Belongs to the organo anion transporter (TC 2.A.60) family.</text>
</comment>
<name>F7E939_MACMU</name>
<dbReference type="SMR" id="F7E939"/>
<dbReference type="SUPFAM" id="SSF103473">
    <property type="entry name" value="MFS general substrate transporter"/>
    <property type="match status" value="1"/>
</dbReference>
<dbReference type="InterPro" id="IPR002350">
    <property type="entry name" value="Kazal_dom"/>
</dbReference>